<dbReference type="CDD" id="cd00090">
    <property type="entry name" value="HTH_ARSR"/>
    <property type="match status" value="1"/>
</dbReference>
<organism evidence="12 13">
    <name type="scientific">Lacimicrobium alkaliphilum</name>
    <dbReference type="NCBI Taxonomy" id="1526571"/>
    <lineage>
        <taxon>Bacteria</taxon>
        <taxon>Pseudomonadati</taxon>
        <taxon>Pseudomonadota</taxon>
        <taxon>Gammaproteobacteria</taxon>
        <taxon>Alteromonadales</taxon>
        <taxon>Alteromonadaceae</taxon>
        <taxon>Lacimicrobium</taxon>
    </lineage>
</organism>
<evidence type="ECO:0000256" key="1">
    <source>
        <dbReference type="ARBA" id="ARBA00022491"/>
    </source>
</evidence>
<keyword evidence="3 10" id="KW-0547">Nucleotide-binding</keyword>
<dbReference type="Pfam" id="PF03099">
    <property type="entry name" value="BPL_LplA_LipB"/>
    <property type="match status" value="1"/>
</dbReference>
<dbReference type="InterPro" id="IPR004143">
    <property type="entry name" value="BPL_LPL_catalytic"/>
</dbReference>
<keyword evidence="4 10" id="KW-0067">ATP-binding</keyword>
<dbReference type="EMBL" id="BMGJ01000026">
    <property type="protein sequence ID" value="GGD79369.1"/>
    <property type="molecule type" value="Genomic_DNA"/>
</dbReference>
<dbReference type="Gene3D" id="3.30.930.10">
    <property type="entry name" value="Bira Bifunctional Protein, Domain 2"/>
    <property type="match status" value="1"/>
</dbReference>
<dbReference type="Gene3D" id="1.10.10.10">
    <property type="entry name" value="Winged helix-like DNA-binding domain superfamily/Winged helix DNA-binding domain"/>
    <property type="match status" value="1"/>
</dbReference>
<dbReference type="InterPro" id="IPR004409">
    <property type="entry name" value="Biotin_operon_repress_HTH"/>
</dbReference>
<dbReference type="PANTHER" id="PTHR12835:SF5">
    <property type="entry name" value="BIOTIN--PROTEIN LIGASE"/>
    <property type="match status" value="1"/>
</dbReference>
<proteinExistence type="inferred from homology"/>
<evidence type="ECO:0000256" key="7">
    <source>
        <dbReference type="ARBA" id="ARBA00023163"/>
    </source>
</evidence>
<keyword evidence="1 10" id="KW-0678">Repressor</keyword>
<dbReference type="PANTHER" id="PTHR12835">
    <property type="entry name" value="BIOTIN PROTEIN LIGASE"/>
    <property type="match status" value="1"/>
</dbReference>
<keyword evidence="7 10" id="KW-0804">Transcription</keyword>
<keyword evidence="8 10" id="KW-0092">Biotin</keyword>
<dbReference type="Proteomes" id="UP000614272">
    <property type="component" value="Unassembled WGS sequence"/>
</dbReference>
<dbReference type="SUPFAM" id="SSF55681">
    <property type="entry name" value="Class II aaRS and biotin synthetases"/>
    <property type="match status" value="1"/>
</dbReference>
<dbReference type="PROSITE" id="PS51733">
    <property type="entry name" value="BPL_LPL_CATALYTIC"/>
    <property type="match status" value="1"/>
</dbReference>
<dbReference type="InterPro" id="IPR003142">
    <property type="entry name" value="BPL_C"/>
</dbReference>
<keyword evidence="5 10" id="KW-0805">Transcription regulation</keyword>
<evidence type="ECO:0000313" key="13">
    <source>
        <dbReference type="Proteomes" id="UP000614272"/>
    </source>
</evidence>
<feature type="binding site" evidence="10">
    <location>
        <position position="187"/>
    </location>
    <ligand>
        <name>biotin</name>
        <dbReference type="ChEBI" id="CHEBI:57586"/>
    </ligand>
</feature>
<comment type="catalytic activity">
    <reaction evidence="9 10">
        <text>biotin + L-lysyl-[protein] + ATP = N(6)-biotinyl-L-lysyl-[protein] + AMP + diphosphate + H(+)</text>
        <dbReference type="Rhea" id="RHEA:11756"/>
        <dbReference type="Rhea" id="RHEA-COMP:9752"/>
        <dbReference type="Rhea" id="RHEA-COMP:10505"/>
        <dbReference type="ChEBI" id="CHEBI:15378"/>
        <dbReference type="ChEBI" id="CHEBI:29969"/>
        <dbReference type="ChEBI" id="CHEBI:30616"/>
        <dbReference type="ChEBI" id="CHEBI:33019"/>
        <dbReference type="ChEBI" id="CHEBI:57586"/>
        <dbReference type="ChEBI" id="CHEBI:83144"/>
        <dbReference type="ChEBI" id="CHEBI:456215"/>
        <dbReference type="EC" id="6.3.4.15"/>
    </reaction>
</comment>
<keyword evidence="6 10" id="KW-0238">DNA-binding</keyword>
<dbReference type="EC" id="6.3.4.15" evidence="10"/>
<evidence type="ECO:0000313" key="12">
    <source>
        <dbReference type="EMBL" id="GGD79369.1"/>
    </source>
</evidence>
<dbReference type="InterPro" id="IPR036388">
    <property type="entry name" value="WH-like_DNA-bd_sf"/>
</dbReference>
<feature type="binding site" evidence="10">
    <location>
        <begin position="120"/>
        <end position="122"/>
    </location>
    <ligand>
        <name>biotin</name>
        <dbReference type="ChEBI" id="CHEBI:57586"/>
    </ligand>
</feature>
<dbReference type="RefSeq" id="WP_099036666.1">
    <property type="nucleotide sequence ID" value="NZ_BMGJ01000026.1"/>
</dbReference>
<feature type="DNA-binding region" description="H-T-H motif" evidence="10">
    <location>
        <begin position="24"/>
        <end position="43"/>
    </location>
</feature>
<dbReference type="InterPro" id="IPR045864">
    <property type="entry name" value="aa-tRNA-synth_II/BPL/LPL"/>
</dbReference>
<gene>
    <name evidence="10 12" type="primary">birA</name>
    <name evidence="12" type="ORF">GCM10011357_37960</name>
</gene>
<dbReference type="InterPro" id="IPR013196">
    <property type="entry name" value="HTH_11"/>
</dbReference>
<dbReference type="InterPro" id="IPR030855">
    <property type="entry name" value="Bifunct_BirA"/>
</dbReference>
<evidence type="ECO:0000256" key="9">
    <source>
        <dbReference type="ARBA" id="ARBA00047846"/>
    </source>
</evidence>
<evidence type="ECO:0000259" key="11">
    <source>
        <dbReference type="PROSITE" id="PS51733"/>
    </source>
</evidence>
<dbReference type="SUPFAM" id="SSF50037">
    <property type="entry name" value="C-terminal domain of transcriptional repressors"/>
    <property type="match status" value="1"/>
</dbReference>
<dbReference type="InterPro" id="IPR008988">
    <property type="entry name" value="Transcriptional_repressor_C"/>
</dbReference>
<evidence type="ECO:0000256" key="2">
    <source>
        <dbReference type="ARBA" id="ARBA00022598"/>
    </source>
</evidence>
<dbReference type="Pfam" id="PF08279">
    <property type="entry name" value="HTH_11"/>
    <property type="match status" value="1"/>
</dbReference>
<accession>A0ABQ1RRJ2</accession>
<dbReference type="GO" id="GO:0016874">
    <property type="term" value="F:ligase activity"/>
    <property type="evidence" value="ECO:0007669"/>
    <property type="project" value="UniProtKB-KW"/>
</dbReference>
<comment type="similarity">
    <text evidence="10">Belongs to the biotin--protein ligase family.</text>
</comment>
<evidence type="ECO:0000256" key="10">
    <source>
        <dbReference type="HAMAP-Rule" id="MF_00978"/>
    </source>
</evidence>
<dbReference type="Gene3D" id="2.30.30.100">
    <property type="match status" value="1"/>
</dbReference>
<name>A0ABQ1RRJ2_9ALTE</name>
<comment type="caution">
    <text evidence="12">The sequence shown here is derived from an EMBL/GenBank/DDBJ whole genome shotgun (WGS) entry which is preliminary data.</text>
</comment>
<evidence type="ECO:0000256" key="8">
    <source>
        <dbReference type="ARBA" id="ARBA00023267"/>
    </source>
</evidence>
<dbReference type="Pfam" id="PF02237">
    <property type="entry name" value="BPL_C"/>
    <property type="match status" value="1"/>
</dbReference>
<evidence type="ECO:0000256" key="3">
    <source>
        <dbReference type="ARBA" id="ARBA00022741"/>
    </source>
</evidence>
<reference evidence="13" key="1">
    <citation type="journal article" date="2019" name="Int. J. Syst. Evol. Microbiol.">
        <title>The Global Catalogue of Microorganisms (GCM) 10K type strain sequencing project: providing services to taxonomists for standard genome sequencing and annotation.</title>
        <authorList>
            <consortium name="The Broad Institute Genomics Platform"/>
            <consortium name="The Broad Institute Genome Sequencing Center for Infectious Disease"/>
            <person name="Wu L."/>
            <person name="Ma J."/>
        </authorList>
    </citation>
    <scope>NUCLEOTIDE SEQUENCE [LARGE SCALE GENOMIC DNA]</scope>
    <source>
        <strain evidence="13">CGMCC 1.12923</strain>
    </source>
</reference>
<dbReference type="SUPFAM" id="SSF46785">
    <property type="entry name" value="Winged helix' DNA-binding domain"/>
    <property type="match status" value="1"/>
</dbReference>
<protein>
    <recommendedName>
        <fullName evidence="10">Bifunctional ligase/repressor BirA</fullName>
    </recommendedName>
    <alternativeName>
        <fullName evidence="10">Biotin operon repressor</fullName>
    </alternativeName>
    <alternativeName>
        <fullName evidence="10">Biotin--[acetyl-CoA-carboxylase] ligase</fullName>
        <ecNumber evidence="10">6.3.4.15</ecNumber>
    </alternativeName>
    <alternativeName>
        <fullName evidence="10">Biotin--protein ligase</fullName>
    </alternativeName>
    <alternativeName>
        <fullName evidence="10">Biotin-[acetyl-CoA carboxylase] synthetase</fullName>
    </alternativeName>
</protein>
<dbReference type="InterPro" id="IPR004408">
    <property type="entry name" value="Biotin_CoA_COase_ligase"/>
</dbReference>
<feature type="binding site" evidence="10">
    <location>
        <position position="116"/>
    </location>
    <ligand>
        <name>biotin</name>
        <dbReference type="ChEBI" id="CHEBI:57586"/>
    </ligand>
</feature>
<sequence length="325" mass="35928">MSRTSEITRNQILLYLADGEFYSGEMLGRKLGISRTTVSKHIRALSELGLDIFTVTGKGYKLARLLQLMDQQQIKTFRKIHNAPVQLLNVVDSTNTYLKNTSGLHKNGGCCLAEAQTAGRGRQGRRWISPFGASLYLSMYWGFQGGYQVLGGLSLVIGVAVVRALKAFGGISAQLKWPNDVYLNGKKLAGILVEIEGQLDDVSHCYIGVGLNIQMPTDPASAIDQPWTDLYTEMGSQVNRNQLASTLLDHLYQLLHLFAEQGLTPFLKEWQAYNLFQDKWVKMLCGPKDFSGQCRGINDQGALLVETGKGMQAFYGGEISVRAHS</sequence>
<dbReference type="NCBIfam" id="TIGR00122">
    <property type="entry name" value="birA_repr_reg"/>
    <property type="match status" value="1"/>
</dbReference>
<dbReference type="NCBIfam" id="TIGR00121">
    <property type="entry name" value="birA_ligase"/>
    <property type="match status" value="1"/>
</dbReference>
<keyword evidence="13" id="KW-1185">Reference proteome</keyword>
<comment type="function">
    <text evidence="10">Acts both as a biotin--[acetyl-CoA-carboxylase] ligase and a biotin-operon repressor. In the presence of ATP, BirA activates biotin to form the BirA-biotinyl-5'-adenylate (BirA-bio-5'-AMP or holoBirA) complex. HoloBirA can either transfer the biotinyl moiety to the biotin carboxyl carrier protein (BCCP) subunit of acetyl-CoA carboxylase, or bind to the biotin operator site and inhibit transcription of the operon.</text>
</comment>
<dbReference type="CDD" id="cd16442">
    <property type="entry name" value="BPL"/>
    <property type="match status" value="1"/>
</dbReference>
<feature type="domain" description="BPL/LPL catalytic" evidence="11">
    <location>
        <begin position="80"/>
        <end position="259"/>
    </location>
</feature>
<dbReference type="NCBIfam" id="NF008847">
    <property type="entry name" value="PRK11886.1-2"/>
    <property type="match status" value="1"/>
</dbReference>
<keyword evidence="2 10" id="KW-0436">Ligase</keyword>
<evidence type="ECO:0000256" key="6">
    <source>
        <dbReference type="ARBA" id="ARBA00023125"/>
    </source>
</evidence>
<evidence type="ECO:0000256" key="5">
    <source>
        <dbReference type="ARBA" id="ARBA00023015"/>
    </source>
</evidence>
<evidence type="ECO:0000256" key="4">
    <source>
        <dbReference type="ARBA" id="ARBA00022840"/>
    </source>
</evidence>
<dbReference type="HAMAP" id="MF_00978">
    <property type="entry name" value="Bifunct_BirA"/>
    <property type="match status" value="1"/>
</dbReference>
<dbReference type="InterPro" id="IPR011991">
    <property type="entry name" value="ArsR-like_HTH"/>
</dbReference>
<feature type="binding site" evidence="10">
    <location>
        <begin position="93"/>
        <end position="95"/>
    </location>
    <ligand>
        <name>biotin</name>
        <dbReference type="ChEBI" id="CHEBI:57586"/>
    </ligand>
</feature>
<dbReference type="InterPro" id="IPR036390">
    <property type="entry name" value="WH_DNA-bd_sf"/>
</dbReference>